<evidence type="ECO:0000313" key="3">
    <source>
        <dbReference type="EMBL" id="ACL42057.1"/>
    </source>
</evidence>
<evidence type="ECO:0000256" key="2">
    <source>
        <dbReference type="ARBA" id="ARBA00022840"/>
    </source>
</evidence>
<dbReference type="PANTHER" id="PTHR42961">
    <property type="entry name" value="IRON-SULFUR PROTEIN NUBPL"/>
    <property type="match status" value="1"/>
</dbReference>
<geneLocation type="plasmid" evidence="3 4">
    <name>pACHL01</name>
</geneLocation>
<reference evidence="3" key="1">
    <citation type="submission" date="2009-01" db="EMBL/GenBank/DDBJ databases">
        <title>Complete sequence of plasmid1 of Arthrobacter chlorophenolicus A6.</title>
        <authorList>
            <consortium name="US DOE Joint Genome Institute"/>
            <person name="Lucas S."/>
            <person name="Copeland A."/>
            <person name="Lapidus A."/>
            <person name="Glavina del Rio T."/>
            <person name="Tice H."/>
            <person name="Bruce D."/>
            <person name="Goodwin L."/>
            <person name="Pitluck S."/>
            <person name="Goltsman E."/>
            <person name="Clum A."/>
            <person name="Larimer F."/>
            <person name="Land M."/>
            <person name="Hauser L."/>
            <person name="Kyrpides N."/>
            <person name="Mikhailova N."/>
            <person name="Jansson J."/>
            <person name="Richardson P."/>
        </authorList>
    </citation>
    <scope>NUCLEOTIDE SEQUENCE [LARGE SCALE GENOMIC DNA]</scope>
    <source>
        <strain evidence="3">A6</strain>
        <plasmid evidence="3">pACHL01</plasmid>
    </source>
</reference>
<gene>
    <name evidence="3" type="ordered locus">Achl_4106</name>
</gene>
<dbReference type="AlphaFoldDB" id="B8HI10"/>
<protein>
    <submittedName>
        <fullName evidence="3">ATPase involved in chromosome partitioning-like protein</fullName>
    </submittedName>
</protein>
<evidence type="ECO:0000313" key="4">
    <source>
        <dbReference type="Proteomes" id="UP000002505"/>
    </source>
</evidence>
<dbReference type="SUPFAM" id="SSF52540">
    <property type="entry name" value="P-loop containing nucleoside triphosphate hydrolases"/>
    <property type="match status" value="1"/>
</dbReference>
<proteinExistence type="predicted"/>
<dbReference type="KEGG" id="ach:Achl_4106"/>
<organism evidence="3 4">
    <name type="scientific">Pseudarthrobacter chlorophenolicus (strain ATCC 700700 / DSM 12829 / CIP 107037 / JCM 12360 / KCTC 9906 / NCIMB 13794 / A6)</name>
    <name type="common">Arthrobacter chlorophenolicus</name>
    <dbReference type="NCBI Taxonomy" id="452863"/>
    <lineage>
        <taxon>Bacteria</taxon>
        <taxon>Bacillati</taxon>
        <taxon>Actinomycetota</taxon>
        <taxon>Actinomycetes</taxon>
        <taxon>Micrococcales</taxon>
        <taxon>Micrococcaceae</taxon>
        <taxon>Pseudarthrobacter</taxon>
    </lineage>
</organism>
<dbReference type="Gene3D" id="3.40.50.300">
    <property type="entry name" value="P-loop containing nucleotide triphosphate hydrolases"/>
    <property type="match status" value="1"/>
</dbReference>
<dbReference type="HOGENOM" id="CLU_571921_0_0_11"/>
<evidence type="ECO:0000256" key="1">
    <source>
        <dbReference type="ARBA" id="ARBA00022741"/>
    </source>
</evidence>
<keyword evidence="4" id="KW-1185">Reference proteome</keyword>
<dbReference type="InterPro" id="IPR044304">
    <property type="entry name" value="NUBPL-like"/>
</dbReference>
<dbReference type="EMBL" id="CP001342">
    <property type="protein sequence ID" value="ACL42057.1"/>
    <property type="molecule type" value="Genomic_DNA"/>
</dbReference>
<dbReference type="PANTHER" id="PTHR42961:SF2">
    <property type="entry name" value="IRON-SULFUR PROTEIN NUBPL"/>
    <property type="match status" value="1"/>
</dbReference>
<keyword evidence="3" id="KW-0614">Plasmid</keyword>
<keyword evidence="1" id="KW-0547">Nucleotide-binding</keyword>
<dbReference type="InterPro" id="IPR033756">
    <property type="entry name" value="YlxH/NBP35"/>
</dbReference>
<accession>B8HI10</accession>
<dbReference type="Pfam" id="PF10609">
    <property type="entry name" value="ParA"/>
    <property type="match status" value="1"/>
</dbReference>
<dbReference type="Proteomes" id="UP000002505">
    <property type="component" value="Plasmid pACHL01"/>
</dbReference>
<dbReference type="GO" id="GO:0016226">
    <property type="term" value="P:iron-sulfur cluster assembly"/>
    <property type="evidence" value="ECO:0007669"/>
    <property type="project" value="InterPro"/>
</dbReference>
<keyword evidence="2" id="KW-0067">ATP-binding</keyword>
<dbReference type="GO" id="GO:0005524">
    <property type="term" value="F:ATP binding"/>
    <property type="evidence" value="ECO:0007669"/>
    <property type="project" value="UniProtKB-KW"/>
</dbReference>
<dbReference type="OrthoDB" id="9809679at2"/>
<dbReference type="InterPro" id="IPR027417">
    <property type="entry name" value="P-loop_NTPase"/>
</dbReference>
<dbReference type="GO" id="GO:0051539">
    <property type="term" value="F:4 iron, 4 sulfur cluster binding"/>
    <property type="evidence" value="ECO:0007669"/>
    <property type="project" value="TreeGrafter"/>
</dbReference>
<sequence length="477" mass="50636">MLAVFGVTLEPTRIAQLAGDIYSYLDFGLRSTERPATARALPPLASLAPELQAAFRAVAATKPMPNPELQRSSWNVLTPALEVMHQYRECGGNIAMTTARLLTGHGESLADRAVRWWNGDDVTLLASALTYGGGMETKGGNVALTTDQRDVLRAAGFEVPWPARFKNAGTINSPQAALTALLETITYLEAPMPATTKLFDVDTSIAVASGKGGVGKTTVAAALAKALTARGRNVLAIDLDFHGPSLGHLLELGPLAMTQDARIIPSTLADGTRAISLSQFLTPTSPVTWRGTAVEGFLLFLGARLDLTGIDTIVFDLPPGTGDVERAVMKYARPDGAVLVTTGSDLSHADCRRAGMFLQGHNVPILGVVENLSRRTVTTPRGETVELRIFGEEADTIAFTAGLEFHNGWRNRYAPKYLGSLPFGADPDTLGASPEFAAVADAAEVCSPEPEDLEAVTSRTITVAMTVEPELEATLRG</sequence>
<name>B8HI10_PSECP</name>
<dbReference type="RefSeq" id="WP_012623074.1">
    <property type="nucleotide sequence ID" value="NC_011879.1"/>
</dbReference>